<dbReference type="PANTHER" id="PTHR47315:SF3">
    <property type="entry name" value="FIBROUS SHEATH-INTERACTING PROTEIN 2-LIKE"/>
    <property type="match status" value="1"/>
</dbReference>
<evidence type="ECO:0000256" key="1">
    <source>
        <dbReference type="SAM" id="Coils"/>
    </source>
</evidence>
<organism evidence="2 3">
    <name type="scientific">Aphidius gifuensis</name>
    <name type="common">Parasitoid wasp</name>
    <dbReference type="NCBI Taxonomy" id="684658"/>
    <lineage>
        <taxon>Eukaryota</taxon>
        <taxon>Metazoa</taxon>
        <taxon>Ecdysozoa</taxon>
        <taxon>Arthropoda</taxon>
        <taxon>Hexapoda</taxon>
        <taxon>Insecta</taxon>
        <taxon>Pterygota</taxon>
        <taxon>Neoptera</taxon>
        <taxon>Endopterygota</taxon>
        <taxon>Hymenoptera</taxon>
        <taxon>Apocrita</taxon>
        <taxon>Ichneumonoidea</taxon>
        <taxon>Braconidae</taxon>
        <taxon>Aphidiinae</taxon>
        <taxon>Aphidius</taxon>
    </lineage>
</organism>
<evidence type="ECO:0000313" key="2">
    <source>
        <dbReference type="EMBL" id="KAF7996260.1"/>
    </source>
</evidence>
<evidence type="ECO:0000313" key="3">
    <source>
        <dbReference type="Proteomes" id="UP000639338"/>
    </source>
</evidence>
<gene>
    <name evidence="2" type="ORF">HCN44_001892</name>
</gene>
<protein>
    <submittedName>
        <fullName evidence="2">Uncharacterized protein</fullName>
    </submittedName>
</protein>
<sequence length="304" mass="36695">MQRKNNNNEFNNILRSLYKPTLLDEIVKKVPKPKEAVPKFGLPKWKLLPLEKKIPLIPSPPYANDFTRQKIGKQLFKNSKKIEFNLNDPYMIDVKFPYNSLHDRYLECYFDNDKVINFMIKNGFLTKNLDVKCTIKEYNNYRKYLSNLEKDDVKKILKHKAQLDDDRRIIDYADKIAQKDIERQKIRDEKNAFKAKFLNAEIEKEKEIKKRQIIKKKKEFERLKNLEFRRKEYIENIALKSKIHSDNVQRKKNLVAQQQRKKTIELLLKLIKKDKARKKLLNERVKMKLNKKNNSIEQRLVLKY</sequence>
<dbReference type="PANTHER" id="PTHR47315">
    <property type="entry name" value="FIBROUS SHEATH INTERACTING PROTEIN 2"/>
    <property type="match status" value="1"/>
</dbReference>
<proteinExistence type="predicted"/>
<feature type="coiled-coil region" evidence="1">
    <location>
        <begin position="199"/>
        <end position="226"/>
    </location>
</feature>
<dbReference type="Proteomes" id="UP000639338">
    <property type="component" value="Unassembled WGS sequence"/>
</dbReference>
<keyword evidence="1" id="KW-0175">Coiled coil</keyword>
<name>A0A835CX83_APHGI</name>
<keyword evidence="3" id="KW-1185">Reference proteome</keyword>
<dbReference type="EMBL" id="JACMRX010000001">
    <property type="protein sequence ID" value="KAF7996260.1"/>
    <property type="molecule type" value="Genomic_DNA"/>
</dbReference>
<accession>A0A835CX83</accession>
<comment type="caution">
    <text evidence="2">The sequence shown here is derived from an EMBL/GenBank/DDBJ whole genome shotgun (WGS) entry which is preliminary data.</text>
</comment>
<dbReference type="AlphaFoldDB" id="A0A835CX83"/>
<dbReference type="InterPro" id="IPR038891">
    <property type="entry name" value="FSIP2"/>
</dbReference>
<reference evidence="2 3" key="1">
    <citation type="submission" date="2020-08" db="EMBL/GenBank/DDBJ databases">
        <title>Aphidius gifuensis genome sequencing and assembly.</title>
        <authorList>
            <person name="Du Z."/>
        </authorList>
    </citation>
    <scope>NUCLEOTIDE SEQUENCE [LARGE SCALE GENOMIC DNA]</scope>
    <source>
        <strain evidence="2">YNYX2018</strain>
        <tissue evidence="2">Adults</tissue>
    </source>
</reference>